<keyword evidence="5" id="KW-1185">Reference proteome</keyword>
<protein>
    <submittedName>
        <fullName evidence="4">LacI family transcriptional regulator</fullName>
    </submittedName>
</protein>
<dbReference type="EMBL" id="JFHU01000082">
    <property type="protein sequence ID" value="EXX89854.1"/>
    <property type="molecule type" value="Genomic_DNA"/>
</dbReference>
<reference evidence="4 5" key="1">
    <citation type="submission" date="2014-02" db="EMBL/GenBank/DDBJ databases">
        <title>Genome sequence of Paenibacillus darwinianus reveals adaptive mechanisms for survival in Antarctic soils.</title>
        <authorList>
            <person name="Dsouza M."/>
            <person name="Taylor M.W."/>
            <person name="Turner S.J."/>
            <person name="Aislabie J."/>
        </authorList>
    </citation>
    <scope>NUCLEOTIDE SEQUENCE [LARGE SCALE GENOMIC DNA]</scope>
    <source>
        <strain evidence="4 5">CE1</strain>
    </source>
</reference>
<feature type="non-terminal residue" evidence="4">
    <location>
        <position position="1"/>
    </location>
</feature>
<accession>A0A9W5S1N4</accession>
<comment type="caution">
    <text evidence="4">The sequence shown here is derived from an EMBL/GenBank/DDBJ whole genome shotgun (WGS) entry which is preliminary data.</text>
</comment>
<dbReference type="PANTHER" id="PTHR30036">
    <property type="entry name" value="D-XYLOSE-BINDING PERIPLASMIC PROTEIN"/>
    <property type="match status" value="1"/>
</dbReference>
<name>A0A9W5S1N4_9BACL</name>
<dbReference type="Pfam" id="PF13407">
    <property type="entry name" value="Peripla_BP_4"/>
    <property type="match status" value="1"/>
</dbReference>
<dbReference type="SUPFAM" id="SSF53822">
    <property type="entry name" value="Periplasmic binding protein-like I"/>
    <property type="match status" value="1"/>
</dbReference>
<dbReference type="InterPro" id="IPR050555">
    <property type="entry name" value="Bact_Solute-Bind_Prot2"/>
</dbReference>
<dbReference type="Proteomes" id="UP000053750">
    <property type="component" value="Unassembled WGS sequence"/>
</dbReference>
<evidence type="ECO:0000256" key="2">
    <source>
        <dbReference type="ARBA" id="ARBA00007639"/>
    </source>
</evidence>
<dbReference type="GO" id="GO:0030288">
    <property type="term" value="C:outer membrane-bounded periplasmic space"/>
    <property type="evidence" value="ECO:0007669"/>
    <property type="project" value="TreeGrafter"/>
</dbReference>
<proteinExistence type="inferred from homology"/>
<dbReference type="InterPro" id="IPR025997">
    <property type="entry name" value="SBP_2_dom"/>
</dbReference>
<gene>
    <name evidence="4" type="ORF">BG53_14790</name>
</gene>
<organism evidence="4 5">
    <name type="scientific">Paenibacillus darwinianus</name>
    <dbReference type="NCBI Taxonomy" id="1380763"/>
    <lineage>
        <taxon>Bacteria</taxon>
        <taxon>Bacillati</taxon>
        <taxon>Bacillota</taxon>
        <taxon>Bacilli</taxon>
        <taxon>Bacillales</taxon>
        <taxon>Paenibacillaceae</taxon>
        <taxon>Paenibacillus</taxon>
    </lineage>
</organism>
<feature type="domain" description="Periplasmic binding protein" evidence="3">
    <location>
        <begin position="8"/>
        <end position="261"/>
    </location>
</feature>
<comment type="similarity">
    <text evidence="2">Belongs to the bacterial solute-binding protein 2 family.</text>
</comment>
<dbReference type="InterPro" id="IPR028082">
    <property type="entry name" value="Peripla_BP_I"/>
</dbReference>
<evidence type="ECO:0000313" key="4">
    <source>
        <dbReference type="EMBL" id="EXX89854.1"/>
    </source>
</evidence>
<evidence type="ECO:0000259" key="3">
    <source>
        <dbReference type="Pfam" id="PF13407"/>
    </source>
</evidence>
<dbReference type="AlphaFoldDB" id="A0A9W5S1N4"/>
<dbReference type="RefSeq" id="WP_051587577.1">
    <property type="nucleotide sequence ID" value="NZ_KK082239.1"/>
</dbReference>
<evidence type="ECO:0000256" key="1">
    <source>
        <dbReference type="ARBA" id="ARBA00004196"/>
    </source>
</evidence>
<dbReference type="GO" id="GO:0030246">
    <property type="term" value="F:carbohydrate binding"/>
    <property type="evidence" value="ECO:0007669"/>
    <property type="project" value="TreeGrafter"/>
</dbReference>
<sequence>PAPAKRIALVAPIRAGELGDAMRLGADAAAKEFGVELVYASFQPEEGAANQQATALQILREGVSAILIDPADGEVLSAVAGQASRSGIPLLTLNDERKDKGVQASIAIDNEEAGRKAGEAMARLIGGEGVVAVLGPARTDPDTSRREDGIVSALAGYPRIAVGRKLTCGDSLSPCREAVRELLDGGEVDGIFALDSQTSIAAAEETASHERQGELKIVTFGNELAQLELLQDGIIHNSVVQNGFSAGYLGVKQAVSLLDGQRVDKSTRIETKVIDAENMFWMDNQKLLFPFVQ</sequence>
<dbReference type="OrthoDB" id="6196975at2"/>
<evidence type="ECO:0000313" key="5">
    <source>
        <dbReference type="Proteomes" id="UP000053750"/>
    </source>
</evidence>
<dbReference type="PANTHER" id="PTHR30036:SF7">
    <property type="entry name" value="ABC TRANSPORTER PERIPLASMIC-BINDING PROTEIN YPHF"/>
    <property type="match status" value="1"/>
</dbReference>
<dbReference type="Gene3D" id="3.40.50.2300">
    <property type="match status" value="2"/>
</dbReference>
<comment type="subcellular location">
    <subcellularLocation>
        <location evidence="1">Cell envelope</location>
    </subcellularLocation>
</comment>